<name>A0A6A6DGR6_9PEZI</name>
<dbReference type="Proteomes" id="UP000800200">
    <property type="component" value="Unassembled WGS sequence"/>
</dbReference>
<organism evidence="2 3">
    <name type="scientific">Zopfia rhizophila CBS 207.26</name>
    <dbReference type="NCBI Taxonomy" id="1314779"/>
    <lineage>
        <taxon>Eukaryota</taxon>
        <taxon>Fungi</taxon>
        <taxon>Dikarya</taxon>
        <taxon>Ascomycota</taxon>
        <taxon>Pezizomycotina</taxon>
        <taxon>Dothideomycetes</taxon>
        <taxon>Dothideomycetes incertae sedis</taxon>
        <taxon>Zopfiaceae</taxon>
        <taxon>Zopfia</taxon>
    </lineage>
</organism>
<evidence type="ECO:0000256" key="1">
    <source>
        <dbReference type="SAM" id="MobiDB-lite"/>
    </source>
</evidence>
<evidence type="ECO:0000313" key="3">
    <source>
        <dbReference type="Proteomes" id="UP000800200"/>
    </source>
</evidence>
<feature type="region of interest" description="Disordered" evidence="1">
    <location>
        <begin position="117"/>
        <end position="152"/>
    </location>
</feature>
<sequence>MMLPLLLLSTPRNLSKWTTILRISLLRTRRRNKKSLALGHWISDDQPKQSPTQNTNSADAKKMKEICVLAKRNQDQGAAGKVGGSRLSSPRNKQRSQSQEIDRRNAFMAGMAFAHVTSPGTPVEEDETPYVETSQSGNEMGIHAETEDTLHI</sequence>
<feature type="compositionally biased region" description="Basic and acidic residues" evidence="1">
    <location>
        <begin position="142"/>
        <end position="152"/>
    </location>
</feature>
<dbReference type="EMBL" id="ML994673">
    <property type="protein sequence ID" value="KAF2178701.1"/>
    <property type="molecule type" value="Genomic_DNA"/>
</dbReference>
<accession>A0A6A6DGR6</accession>
<reference evidence="2" key="1">
    <citation type="journal article" date="2020" name="Stud. Mycol.">
        <title>101 Dothideomycetes genomes: a test case for predicting lifestyles and emergence of pathogens.</title>
        <authorList>
            <person name="Haridas S."/>
            <person name="Albert R."/>
            <person name="Binder M."/>
            <person name="Bloem J."/>
            <person name="Labutti K."/>
            <person name="Salamov A."/>
            <person name="Andreopoulos B."/>
            <person name="Baker S."/>
            <person name="Barry K."/>
            <person name="Bills G."/>
            <person name="Bluhm B."/>
            <person name="Cannon C."/>
            <person name="Castanera R."/>
            <person name="Culley D."/>
            <person name="Daum C."/>
            <person name="Ezra D."/>
            <person name="Gonzalez J."/>
            <person name="Henrissat B."/>
            <person name="Kuo A."/>
            <person name="Liang C."/>
            <person name="Lipzen A."/>
            <person name="Lutzoni F."/>
            <person name="Magnuson J."/>
            <person name="Mondo S."/>
            <person name="Nolan M."/>
            <person name="Ohm R."/>
            <person name="Pangilinan J."/>
            <person name="Park H.-J."/>
            <person name="Ramirez L."/>
            <person name="Alfaro M."/>
            <person name="Sun H."/>
            <person name="Tritt A."/>
            <person name="Yoshinaga Y."/>
            <person name="Zwiers L.-H."/>
            <person name="Turgeon B."/>
            <person name="Goodwin S."/>
            <person name="Spatafora J."/>
            <person name="Crous P."/>
            <person name="Grigoriev I."/>
        </authorList>
    </citation>
    <scope>NUCLEOTIDE SEQUENCE</scope>
    <source>
        <strain evidence="2">CBS 207.26</strain>
    </source>
</reference>
<feature type="region of interest" description="Disordered" evidence="1">
    <location>
        <begin position="38"/>
        <end position="103"/>
    </location>
</feature>
<evidence type="ECO:0000313" key="2">
    <source>
        <dbReference type="EMBL" id="KAF2178701.1"/>
    </source>
</evidence>
<gene>
    <name evidence="2" type="ORF">K469DRAFT_802504</name>
</gene>
<feature type="compositionally biased region" description="Polar residues" evidence="1">
    <location>
        <begin position="48"/>
        <end position="58"/>
    </location>
</feature>
<dbReference type="AlphaFoldDB" id="A0A6A6DGR6"/>
<protein>
    <submittedName>
        <fullName evidence="2">Uncharacterized protein</fullName>
    </submittedName>
</protein>
<feature type="compositionally biased region" description="Polar residues" evidence="1">
    <location>
        <begin position="86"/>
        <end position="99"/>
    </location>
</feature>
<proteinExistence type="predicted"/>
<keyword evidence="3" id="KW-1185">Reference proteome</keyword>